<dbReference type="GO" id="GO:0001522">
    <property type="term" value="P:pseudouridine synthesis"/>
    <property type="evidence" value="ECO:0007669"/>
    <property type="project" value="InterPro"/>
</dbReference>
<dbReference type="Gene3D" id="3.30.2350.10">
    <property type="entry name" value="Pseudouridine synthase"/>
    <property type="match status" value="1"/>
</dbReference>
<protein>
    <recommendedName>
        <fullName evidence="2">Pseudouridine synthase II N-terminal domain-containing protein</fullName>
    </recommendedName>
</protein>
<dbReference type="SUPFAM" id="SSF55120">
    <property type="entry name" value="Pseudouridine synthase"/>
    <property type="match status" value="1"/>
</dbReference>
<dbReference type="InterPro" id="IPR039048">
    <property type="entry name" value="Trub2"/>
</dbReference>
<dbReference type="GO" id="GO:0003723">
    <property type="term" value="F:RNA binding"/>
    <property type="evidence" value="ECO:0007669"/>
    <property type="project" value="InterPro"/>
</dbReference>
<dbReference type="GO" id="GO:0006396">
    <property type="term" value="P:RNA processing"/>
    <property type="evidence" value="ECO:0007669"/>
    <property type="project" value="InterPro"/>
</dbReference>
<dbReference type="GO" id="GO:0009982">
    <property type="term" value="F:pseudouridine synthase activity"/>
    <property type="evidence" value="ECO:0007669"/>
    <property type="project" value="InterPro"/>
</dbReference>
<accession>A0A484B242</accession>
<gene>
    <name evidence="3" type="ORF">AWZ03_010760</name>
</gene>
<feature type="domain" description="Pseudouridine synthase II N-terminal" evidence="2">
    <location>
        <begin position="103"/>
        <end position="236"/>
    </location>
</feature>
<dbReference type="EMBL" id="LSRL02000196">
    <property type="protein sequence ID" value="TDG42813.1"/>
    <property type="molecule type" value="Genomic_DNA"/>
</dbReference>
<dbReference type="OrthoDB" id="9995526at2759"/>
<evidence type="ECO:0000256" key="1">
    <source>
        <dbReference type="ARBA" id="ARBA00008999"/>
    </source>
</evidence>
<comment type="similarity">
    <text evidence="1">Belongs to the pseudouridine synthase TruB family.</text>
</comment>
<dbReference type="AlphaFoldDB" id="A0A484B242"/>
<dbReference type="KEGG" id="dnv:108655054"/>
<sequence length="318" mass="35623">MALTKVYDAATVLKNLNGIINVYKPSGLKVKHVRNAILSNICKGLNELEQREPRELPNNMRLLCAGAATDTVLHKIAANTDLSDHILASGPRYLPSDIRCAAVGTLGYHTSGVLLFGLNKGLQQSSLIQRNRPVRVYHVTARMGTATENHLPDSRVTVRANHRHLTPDRISGLAASMQASHQRKMYELCGVDLQTQAAYELACKGLLRPADNNQPVVYGIKLIHFERPHFTLELHTINENEQYMAALIHDMAIELRTVAHCSQIRCIRHAHFDVSESLLRHGWHLPGIMKNLRMQQSVLEAHPQLLDQQRVDLHAAQQ</sequence>
<dbReference type="PANTHER" id="PTHR13195:SF0">
    <property type="entry name" value="PSEUDOURIDYLATE SYNTHASE TRUB2, MITOCHONDRIAL"/>
    <property type="match status" value="1"/>
</dbReference>
<name>A0A484B242_DRONA</name>
<evidence type="ECO:0000259" key="2">
    <source>
        <dbReference type="Pfam" id="PF01509"/>
    </source>
</evidence>
<organism evidence="3 4">
    <name type="scientific">Drosophila navojoa</name>
    <name type="common">Fruit fly</name>
    <dbReference type="NCBI Taxonomy" id="7232"/>
    <lineage>
        <taxon>Eukaryota</taxon>
        <taxon>Metazoa</taxon>
        <taxon>Ecdysozoa</taxon>
        <taxon>Arthropoda</taxon>
        <taxon>Hexapoda</taxon>
        <taxon>Insecta</taxon>
        <taxon>Pterygota</taxon>
        <taxon>Neoptera</taxon>
        <taxon>Endopterygota</taxon>
        <taxon>Diptera</taxon>
        <taxon>Brachycera</taxon>
        <taxon>Muscomorpha</taxon>
        <taxon>Ephydroidea</taxon>
        <taxon>Drosophilidae</taxon>
        <taxon>Drosophila</taxon>
    </lineage>
</organism>
<dbReference type="Proteomes" id="UP000295192">
    <property type="component" value="Unassembled WGS sequence"/>
</dbReference>
<dbReference type="Pfam" id="PF01509">
    <property type="entry name" value="TruB_N"/>
    <property type="match status" value="1"/>
</dbReference>
<evidence type="ECO:0000313" key="3">
    <source>
        <dbReference type="EMBL" id="TDG42813.1"/>
    </source>
</evidence>
<evidence type="ECO:0000313" key="4">
    <source>
        <dbReference type="Proteomes" id="UP000295192"/>
    </source>
</evidence>
<keyword evidence="4" id="KW-1185">Reference proteome</keyword>
<comment type="caution">
    <text evidence="3">The sequence shown here is derived from an EMBL/GenBank/DDBJ whole genome shotgun (WGS) entry which is preliminary data.</text>
</comment>
<dbReference type="STRING" id="7232.A0A484B242"/>
<dbReference type="InterPro" id="IPR020103">
    <property type="entry name" value="PsdUridine_synth_cat_dom_sf"/>
</dbReference>
<reference evidence="3 4" key="1">
    <citation type="journal article" date="2019" name="J. Hered.">
        <title>An Improved Genome Assembly for Drosophila navojoa, the Basal Species in the mojavensis Cluster.</title>
        <authorList>
            <person name="Vanderlinde T."/>
            <person name="Dupim E.G."/>
            <person name="Nazario-Yepiz N.O."/>
            <person name="Carvalho A.B."/>
        </authorList>
    </citation>
    <scope>NUCLEOTIDE SEQUENCE [LARGE SCALE GENOMIC DNA]</scope>
    <source>
        <strain evidence="3">Navoj_Jal97</strain>
        <tissue evidence="3">Whole organism</tissue>
    </source>
</reference>
<dbReference type="PANTHER" id="PTHR13195">
    <property type="entry name" value="PSEUDOURIDINE SYNTHASE-RELATED"/>
    <property type="match status" value="1"/>
</dbReference>
<dbReference type="OMA" id="YHVTARM"/>
<proteinExistence type="inferred from homology"/>
<dbReference type="InterPro" id="IPR002501">
    <property type="entry name" value="PsdUridine_synth_N"/>
</dbReference>